<feature type="transmembrane region" description="Helical" evidence="7">
    <location>
        <begin position="264"/>
        <end position="285"/>
    </location>
</feature>
<dbReference type="FunFam" id="1.20.1740.10:FF:000017">
    <property type="entry name" value="Amino acid permease"/>
    <property type="match status" value="1"/>
</dbReference>
<dbReference type="InterPro" id="IPR004841">
    <property type="entry name" value="AA-permease/SLC12A_dom"/>
</dbReference>
<accession>A0AAJ6CI70</accession>
<evidence type="ECO:0000256" key="7">
    <source>
        <dbReference type="SAM" id="Phobius"/>
    </source>
</evidence>
<protein>
    <recommendedName>
        <fullName evidence="8">Amino acid permease/ SLC12A domain-containing protein</fullName>
    </recommendedName>
</protein>
<evidence type="ECO:0000256" key="5">
    <source>
        <dbReference type="ARBA" id="ARBA00022989"/>
    </source>
</evidence>
<feature type="transmembrane region" description="Helical" evidence="7">
    <location>
        <begin position="432"/>
        <end position="458"/>
    </location>
</feature>
<evidence type="ECO:0000256" key="4">
    <source>
        <dbReference type="ARBA" id="ARBA00022970"/>
    </source>
</evidence>
<feature type="transmembrane region" description="Helical" evidence="7">
    <location>
        <begin position="407"/>
        <end position="426"/>
    </location>
</feature>
<feature type="transmembrane region" description="Helical" evidence="7">
    <location>
        <begin position="519"/>
        <end position="539"/>
    </location>
</feature>
<reference evidence="9 10" key="1">
    <citation type="submission" date="2023-03" db="EMBL/GenBank/DDBJ databases">
        <title>Mating type loci evolution in Malassezia.</title>
        <authorList>
            <person name="Coelho M.A."/>
        </authorList>
    </citation>
    <scope>NUCLEOTIDE SEQUENCE [LARGE SCALE GENOMIC DNA]</scope>
    <source>
        <strain evidence="9 10">CBS 9725</strain>
    </source>
</reference>
<keyword evidence="3 7" id="KW-0812">Transmembrane</keyword>
<organism evidence="9 10">
    <name type="scientific">Malassezia yamatoensis</name>
    <dbReference type="NCBI Taxonomy" id="253288"/>
    <lineage>
        <taxon>Eukaryota</taxon>
        <taxon>Fungi</taxon>
        <taxon>Dikarya</taxon>
        <taxon>Basidiomycota</taxon>
        <taxon>Ustilaginomycotina</taxon>
        <taxon>Malasseziomycetes</taxon>
        <taxon>Malasseziales</taxon>
        <taxon>Malasseziaceae</taxon>
        <taxon>Malassezia</taxon>
    </lineage>
</organism>
<evidence type="ECO:0000256" key="6">
    <source>
        <dbReference type="ARBA" id="ARBA00023136"/>
    </source>
</evidence>
<dbReference type="PROSITE" id="PS00218">
    <property type="entry name" value="AMINO_ACID_PERMEASE_1"/>
    <property type="match status" value="1"/>
</dbReference>
<feature type="transmembrane region" description="Helical" evidence="7">
    <location>
        <begin position="222"/>
        <end position="244"/>
    </location>
</feature>
<evidence type="ECO:0000256" key="2">
    <source>
        <dbReference type="ARBA" id="ARBA00022448"/>
    </source>
</evidence>
<dbReference type="EMBL" id="CP119947">
    <property type="protein sequence ID" value="WFD00650.1"/>
    <property type="molecule type" value="Genomic_DNA"/>
</dbReference>
<evidence type="ECO:0000259" key="8">
    <source>
        <dbReference type="Pfam" id="PF00324"/>
    </source>
</evidence>
<keyword evidence="5 7" id="KW-1133">Transmembrane helix</keyword>
<feature type="transmembrane region" description="Helical" evidence="7">
    <location>
        <begin position="306"/>
        <end position="325"/>
    </location>
</feature>
<dbReference type="Pfam" id="PF00324">
    <property type="entry name" value="AA_permease"/>
    <property type="match status" value="1"/>
</dbReference>
<feature type="transmembrane region" description="Helical" evidence="7">
    <location>
        <begin position="162"/>
        <end position="183"/>
    </location>
</feature>
<dbReference type="InterPro" id="IPR004840">
    <property type="entry name" value="Amino_acid_permease_CS"/>
</dbReference>
<evidence type="ECO:0000256" key="3">
    <source>
        <dbReference type="ARBA" id="ARBA00022692"/>
    </source>
</evidence>
<evidence type="ECO:0000256" key="1">
    <source>
        <dbReference type="ARBA" id="ARBA00004141"/>
    </source>
</evidence>
<evidence type="ECO:0000313" key="10">
    <source>
        <dbReference type="Proteomes" id="UP001219567"/>
    </source>
</evidence>
<feature type="transmembrane region" description="Helical" evidence="7">
    <location>
        <begin position="361"/>
        <end position="386"/>
    </location>
</feature>
<dbReference type="Gene3D" id="1.20.1740.10">
    <property type="entry name" value="Amino acid/polyamine transporter I"/>
    <property type="match status" value="1"/>
</dbReference>
<keyword evidence="10" id="KW-1185">Reference proteome</keyword>
<feature type="transmembrane region" description="Helical" evidence="7">
    <location>
        <begin position="83"/>
        <end position="104"/>
    </location>
</feature>
<sequence length="586" mass="63647">MGVFKNWVDSFKPGVEGFGKESTYAIEPELQNKNPDATGEKEALGKDEYSNATVAVQTDDGGVAFVPEKTGLKRSLGGRHIQFIALGGSIGTGLFIGSGSNLALGGPGSLMLGFIIVAIMIITTVFALGELAAVLPVTGAFSTYATRFIDPSWGFAMGWNYWLQWLVSLPLELTAAAIIITLWDTDVVVPQGVWIAIGLLIIILINFCGVRGYGEFEFVASFLKVIGCIGFIICAIVIDCGGTSSGYYMGAQGWHQPSGAFKNGFKGFCSVFITAAFAFAGTELVGLAAAETANPRKQLPKACKQVVFRVLLFYILSLFMITLIVSPDMDELNGTGQSNDPRASPFVIAIQMGGIRYLPKIFNAVILISSLSVGNASVYGASRTLLALAEQGLAPKFFRYIDRQGRPIPAVIVSLLFGLLGFLIYSSDPSTVFNWLLAISGLAAIFTWASVCLSHIRFRRAWKLQGNTLDMLPWASPLGEWGSIVGLVMNIIVVIASFYAGAFPIDEGEMSAQERADSFFNYMLSLPVAIVFFLGHKIYSRSRYVRLSEIDIHTGRRDPVSLEVLDQERAEDRAKPFYLKIVDFFV</sequence>
<evidence type="ECO:0000313" key="9">
    <source>
        <dbReference type="EMBL" id="WFD00650.1"/>
    </source>
</evidence>
<dbReference type="PIRSF" id="PIRSF006060">
    <property type="entry name" value="AA_transporter"/>
    <property type="match status" value="1"/>
</dbReference>
<name>A0AAJ6CI70_9BASI</name>
<gene>
    <name evidence="9" type="ORF">MYAM1_003401</name>
</gene>
<comment type="subcellular location">
    <subcellularLocation>
        <location evidence="1">Membrane</location>
        <topology evidence="1">Multi-pass membrane protein</topology>
    </subcellularLocation>
</comment>
<proteinExistence type="predicted"/>
<dbReference type="PANTHER" id="PTHR43341">
    <property type="entry name" value="AMINO ACID PERMEASE"/>
    <property type="match status" value="1"/>
</dbReference>
<feature type="transmembrane region" description="Helical" evidence="7">
    <location>
        <begin position="189"/>
        <end position="210"/>
    </location>
</feature>
<dbReference type="GO" id="GO:0016020">
    <property type="term" value="C:membrane"/>
    <property type="evidence" value="ECO:0007669"/>
    <property type="project" value="UniProtKB-SubCell"/>
</dbReference>
<dbReference type="AlphaFoldDB" id="A0AAJ6CI70"/>
<dbReference type="GO" id="GO:0015171">
    <property type="term" value="F:amino acid transmembrane transporter activity"/>
    <property type="evidence" value="ECO:0007669"/>
    <property type="project" value="TreeGrafter"/>
</dbReference>
<feature type="transmembrane region" description="Helical" evidence="7">
    <location>
        <begin position="110"/>
        <end position="141"/>
    </location>
</feature>
<keyword evidence="4" id="KW-0029">Amino-acid transport</keyword>
<keyword evidence="2" id="KW-0813">Transport</keyword>
<dbReference type="Proteomes" id="UP001219567">
    <property type="component" value="Chromosome 5"/>
</dbReference>
<feature type="transmembrane region" description="Helical" evidence="7">
    <location>
        <begin position="478"/>
        <end position="499"/>
    </location>
</feature>
<keyword evidence="6 7" id="KW-0472">Membrane</keyword>
<dbReference type="InterPro" id="IPR050524">
    <property type="entry name" value="APC_YAT"/>
</dbReference>
<feature type="domain" description="Amino acid permease/ SLC12A" evidence="8">
    <location>
        <begin position="80"/>
        <end position="543"/>
    </location>
</feature>
<dbReference type="PANTHER" id="PTHR43341:SF1">
    <property type="entry name" value="GENERAL AMINO-ACID PERMEASE GAP1"/>
    <property type="match status" value="1"/>
</dbReference>